<accession>A7SW06</accession>
<dbReference type="InterPro" id="IPR036691">
    <property type="entry name" value="Endo/exonu/phosph_ase_sf"/>
</dbReference>
<dbReference type="EMBL" id="DS469849">
    <property type="protein sequence ID" value="EDO32114.1"/>
    <property type="molecule type" value="Genomic_DNA"/>
</dbReference>
<dbReference type="InParanoid" id="A7SW06"/>
<dbReference type="AlphaFoldDB" id="A7SW06"/>
<evidence type="ECO:0000313" key="2">
    <source>
        <dbReference type="Proteomes" id="UP000001593"/>
    </source>
</evidence>
<name>A7SW06_NEMVE</name>
<evidence type="ECO:0000313" key="1">
    <source>
        <dbReference type="EMBL" id="EDO32114.1"/>
    </source>
</evidence>
<keyword evidence="2" id="KW-1185">Reference proteome</keyword>
<dbReference type="Proteomes" id="UP000001593">
    <property type="component" value="Unassembled WGS sequence"/>
</dbReference>
<dbReference type="HOGENOM" id="CLU_1062838_0_0_1"/>
<dbReference type="Gene3D" id="3.60.10.10">
    <property type="entry name" value="Endonuclease/exonuclease/phosphatase"/>
    <property type="match status" value="1"/>
</dbReference>
<protein>
    <submittedName>
        <fullName evidence="1">Uncharacterized protein</fullName>
    </submittedName>
</protein>
<sequence length="262" mass="29380">MSLAPKIDEVRSVILDANPDLGFFTETWLGENSCENNLQIPGYHFPACNRCNGMLHGGVGLYVKQNIHFSNDEIDALWVWLHPRLPRGVPCVVAGSIYHPQFLDDKFMLEYLSSSLTAIEDWSLIDFGASGEDKSKFLVDSINIGLNLIMPVKQTKIHADDAPDEFQKSPEKEKQMSVTNSTASTRKVAMLSFLCDLAIKKVFEGFEVLIIRNKGDFYQKGNGVDMRNIMGSSYINSLVRYVHKIILGNTTATAHSSWPLYL</sequence>
<reference evidence="1 2" key="1">
    <citation type="journal article" date="2007" name="Science">
        <title>Sea anemone genome reveals ancestral eumetazoan gene repertoire and genomic organization.</title>
        <authorList>
            <person name="Putnam N.H."/>
            <person name="Srivastava M."/>
            <person name="Hellsten U."/>
            <person name="Dirks B."/>
            <person name="Chapman J."/>
            <person name="Salamov A."/>
            <person name="Terry A."/>
            <person name="Shapiro H."/>
            <person name="Lindquist E."/>
            <person name="Kapitonov V.V."/>
            <person name="Jurka J."/>
            <person name="Genikhovich G."/>
            <person name="Grigoriev I.V."/>
            <person name="Lucas S.M."/>
            <person name="Steele R.E."/>
            <person name="Finnerty J.R."/>
            <person name="Technau U."/>
            <person name="Martindale M.Q."/>
            <person name="Rokhsar D.S."/>
        </authorList>
    </citation>
    <scope>NUCLEOTIDE SEQUENCE [LARGE SCALE GENOMIC DNA]</scope>
    <source>
        <strain evidence="2">CH2 X CH6</strain>
    </source>
</reference>
<gene>
    <name evidence="1" type="ORF">NEMVEDRAFT_v1g218349</name>
</gene>
<organism evidence="1 2">
    <name type="scientific">Nematostella vectensis</name>
    <name type="common">Starlet sea anemone</name>
    <dbReference type="NCBI Taxonomy" id="45351"/>
    <lineage>
        <taxon>Eukaryota</taxon>
        <taxon>Metazoa</taxon>
        <taxon>Cnidaria</taxon>
        <taxon>Anthozoa</taxon>
        <taxon>Hexacorallia</taxon>
        <taxon>Actiniaria</taxon>
        <taxon>Edwardsiidae</taxon>
        <taxon>Nematostella</taxon>
    </lineage>
</organism>
<proteinExistence type="predicted"/>
<dbReference type="PhylomeDB" id="A7SW06"/>